<evidence type="ECO:0000256" key="1">
    <source>
        <dbReference type="RuleBase" id="RU003513"/>
    </source>
</evidence>
<comment type="similarity">
    <text evidence="1">Belongs to the UDP-N-acetylglucosamine 2-epimerase family.</text>
</comment>
<dbReference type="CDD" id="cd03786">
    <property type="entry name" value="GTB_UDP-GlcNAc_2-Epimerase"/>
    <property type="match status" value="1"/>
</dbReference>
<organism evidence="3 4">
    <name type="scientific">Thermoflavimicrobium dichotomicum</name>
    <dbReference type="NCBI Taxonomy" id="46223"/>
    <lineage>
        <taxon>Bacteria</taxon>
        <taxon>Bacillati</taxon>
        <taxon>Bacillota</taxon>
        <taxon>Bacilli</taxon>
        <taxon>Bacillales</taxon>
        <taxon>Thermoactinomycetaceae</taxon>
        <taxon>Thermoflavimicrobium</taxon>
    </lineage>
</organism>
<dbReference type="Gene3D" id="3.40.50.2000">
    <property type="entry name" value="Glycogen Phosphorylase B"/>
    <property type="match status" value="2"/>
</dbReference>
<dbReference type="GO" id="GO:0016853">
    <property type="term" value="F:isomerase activity"/>
    <property type="evidence" value="ECO:0007669"/>
    <property type="project" value="UniProtKB-KW"/>
</dbReference>
<dbReference type="AlphaFoldDB" id="A0A1I3JX71"/>
<dbReference type="PANTHER" id="PTHR43174">
    <property type="entry name" value="UDP-N-ACETYLGLUCOSAMINE 2-EPIMERASE"/>
    <property type="match status" value="1"/>
</dbReference>
<evidence type="ECO:0000259" key="2">
    <source>
        <dbReference type="Pfam" id="PF02350"/>
    </source>
</evidence>
<dbReference type="RefSeq" id="WP_093227250.1">
    <property type="nucleotide sequence ID" value="NZ_FORR01000001.1"/>
</dbReference>
<keyword evidence="4" id="KW-1185">Reference proteome</keyword>
<name>A0A1I3JX71_9BACL</name>
<dbReference type="EMBL" id="FORR01000001">
    <property type="protein sequence ID" value="SFI64756.1"/>
    <property type="molecule type" value="Genomic_DNA"/>
</dbReference>
<sequence>MKVVTVVGARPQFIKAAPVSRALRKVGQEILVHTGQHYDKSMSDVFFEELNIPVPDYHLHVGSKSHGAQTGDMLAKVEEVLLKEKPDCLLVYGDTNSTLAGALAAAKLHIPVAHVEAGLRSFNRRMPEEINRVLTDHVSKWLFCPTKTAVSHLNNEGITQGVFLVGDVMLDAVNYNRQLALQESRVLSQFGLEANRYLLITLHRAENTDDPARLKEIIEAVNELDTPAVLPLHPRTHGKLEQFGLKIQNPYVLVIEPVGYLDMLQLEVHAQKILTDSGGVQKEAFFAQVPCITMRDETEWVETVELGANVLVGANKEKILDAVEHFTVDFNEIPLVFGDGKAAEKIVNQLMQDLN</sequence>
<dbReference type="Pfam" id="PF02350">
    <property type="entry name" value="Epimerase_2"/>
    <property type="match status" value="1"/>
</dbReference>
<protein>
    <submittedName>
        <fullName evidence="3">UDP-GlcNAc3NAcA epimerase</fullName>
    </submittedName>
</protein>
<dbReference type="PANTHER" id="PTHR43174:SF1">
    <property type="entry name" value="UDP-N-ACETYLGLUCOSAMINE 2-EPIMERASE"/>
    <property type="match status" value="1"/>
</dbReference>
<dbReference type="Proteomes" id="UP000199545">
    <property type="component" value="Unassembled WGS sequence"/>
</dbReference>
<keyword evidence="1" id="KW-0413">Isomerase</keyword>
<gene>
    <name evidence="3" type="ORF">SAMN05421852_101240</name>
</gene>
<dbReference type="NCBIfam" id="TIGR00236">
    <property type="entry name" value="wecB"/>
    <property type="match status" value="1"/>
</dbReference>
<dbReference type="OrthoDB" id="9803238at2"/>
<reference evidence="3 4" key="1">
    <citation type="submission" date="2016-10" db="EMBL/GenBank/DDBJ databases">
        <authorList>
            <person name="de Groot N.N."/>
        </authorList>
    </citation>
    <scope>NUCLEOTIDE SEQUENCE [LARGE SCALE GENOMIC DNA]</scope>
    <source>
        <strain evidence="3 4">DSM 44778</strain>
    </source>
</reference>
<dbReference type="InterPro" id="IPR029767">
    <property type="entry name" value="WecB-like"/>
</dbReference>
<dbReference type="STRING" id="46223.SAMN05421852_101240"/>
<feature type="domain" description="UDP-N-acetylglucosamine 2-epimerase" evidence="2">
    <location>
        <begin position="28"/>
        <end position="350"/>
    </location>
</feature>
<dbReference type="SUPFAM" id="SSF53756">
    <property type="entry name" value="UDP-Glycosyltransferase/glycogen phosphorylase"/>
    <property type="match status" value="1"/>
</dbReference>
<evidence type="ECO:0000313" key="4">
    <source>
        <dbReference type="Proteomes" id="UP000199545"/>
    </source>
</evidence>
<evidence type="ECO:0000313" key="3">
    <source>
        <dbReference type="EMBL" id="SFI64756.1"/>
    </source>
</evidence>
<proteinExistence type="inferred from homology"/>
<dbReference type="InterPro" id="IPR003331">
    <property type="entry name" value="UDP_GlcNAc_Epimerase_2_dom"/>
</dbReference>
<accession>A0A1I3JX71</accession>